<dbReference type="InterPro" id="IPR003661">
    <property type="entry name" value="HisK_dim/P_dom"/>
</dbReference>
<dbReference type="InterPro" id="IPR003660">
    <property type="entry name" value="HAMP_dom"/>
</dbReference>
<feature type="domain" description="Histidine kinase" evidence="10">
    <location>
        <begin position="315"/>
        <end position="530"/>
    </location>
</feature>
<evidence type="ECO:0000259" key="11">
    <source>
        <dbReference type="PROSITE" id="PS50885"/>
    </source>
</evidence>
<organism evidence="13 14">
    <name type="scientific">Hahella chejuensis (strain KCTC 2396)</name>
    <dbReference type="NCBI Taxonomy" id="349521"/>
    <lineage>
        <taxon>Bacteria</taxon>
        <taxon>Pseudomonadati</taxon>
        <taxon>Pseudomonadota</taxon>
        <taxon>Gammaproteobacteria</taxon>
        <taxon>Oceanospirillales</taxon>
        <taxon>Hahellaceae</taxon>
        <taxon>Hahella</taxon>
    </lineage>
</organism>
<evidence type="ECO:0000256" key="9">
    <source>
        <dbReference type="ARBA" id="ARBA00022840"/>
    </source>
</evidence>
<dbReference type="GO" id="GO:0005524">
    <property type="term" value="F:ATP binding"/>
    <property type="evidence" value="ECO:0007669"/>
    <property type="project" value="UniProtKB-KW"/>
</dbReference>
<evidence type="ECO:0000256" key="6">
    <source>
        <dbReference type="ARBA" id="ARBA00022679"/>
    </source>
</evidence>
<dbReference type="PROSITE" id="PS50109">
    <property type="entry name" value="HIS_KIN"/>
    <property type="match status" value="1"/>
</dbReference>
<comment type="subcellular location">
    <subcellularLocation>
        <location evidence="2">Cell membrane</location>
        <topology evidence="2">Multi-pass membrane protein</topology>
    </subcellularLocation>
</comment>
<keyword evidence="4" id="KW-0472">Membrane</keyword>
<dbReference type="SMART" id="SM00387">
    <property type="entry name" value="HATPase_c"/>
    <property type="match status" value="1"/>
</dbReference>
<keyword evidence="4" id="KW-1003">Cell membrane</keyword>
<keyword evidence="6" id="KW-0808">Transferase</keyword>
<dbReference type="STRING" id="349521.HCH_06042"/>
<dbReference type="PANTHER" id="PTHR44936">
    <property type="entry name" value="SENSOR PROTEIN CREC"/>
    <property type="match status" value="1"/>
</dbReference>
<dbReference type="Pfam" id="PF02518">
    <property type="entry name" value="HATPase_c"/>
    <property type="match status" value="1"/>
</dbReference>
<dbReference type="AlphaFoldDB" id="Q2S9I2"/>
<evidence type="ECO:0000256" key="1">
    <source>
        <dbReference type="ARBA" id="ARBA00000085"/>
    </source>
</evidence>
<dbReference type="PROSITE" id="PS50885">
    <property type="entry name" value="HAMP"/>
    <property type="match status" value="1"/>
</dbReference>
<dbReference type="Pfam" id="PF00512">
    <property type="entry name" value="HisKA"/>
    <property type="match status" value="1"/>
</dbReference>
<dbReference type="EMBL" id="DQ266254">
    <property type="protein sequence ID" value="ABB69090.1"/>
    <property type="molecule type" value="Genomic_DNA"/>
</dbReference>
<dbReference type="PANTHER" id="PTHR44936:SF10">
    <property type="entry name" value="SENSOR PROTEIN RSTB"/>
    <property type="match status" value="1"/>
</dbReference>
<dbReference type="SUPFAM" id="SSF47384">
    <property type="entry name" value="Homodimeric domain of signal transducing histidine kinase"/>
    <property type="match status" value="1"/>
</dbReference>
<sequence length="534" mass="59966">MMLRTLLRLVIVIVLPVGLLLTAESYNPVHYIKNRILLNYFVNTYNGTFFLIDRDLTERPQSAWQDRVASLDNHFGYRLRLTPLAELLTQTQYADTLREGGYVYSEADTDVLWRRVGDSDWVVEMVLDETDDEETLRSAKGTLFLLGDLFAETPEAQWLQLLTQLQAEFRFPLDMLALTELDISADKKEALMTKGYAWTNTEDDESLFYYRIGDSDKVLTAGPTPSPGGVALSYLVTVFTAMLLATSLGLLSWLTPLWRDLKRLDRTASEFGQGRLEHRVTLRKGSVAARLGQSFNAMADSIQKLVRSHQQLTNAVAHDLRTPLARLRFAVEILESEDCTAEEQERYRKSIHASIDSLDYLINQLLTHSRYSRAIDINHFSEIDLASLVEEEVDLHQPERSELVCEFVCDDSLRGARIWADSRAMGRVLHNLLDNASRYAQSRVRVSLRRDGALCRLQVEDDGPGIPQEDRETILQPFAQLGNVERASSGGHGLGLAIVSQIAQWHQGDVTVGDSSLGGAAIEISWPAHGPTAG</sequence>
<reference evidence="13 14" key="1">
    <citation type="journal article" date="2005" name="Nucleic Acids Res.">
        <title>Genomic blueprint of Hahella chejuensis, a marine microbe producing an algicidal agent.</title>
        <authorList>
            <person name="Jeong H."/>
            <person name="Yim J.H."/>
            <person name="Lee C."/>
            <person name="Choi S.-H."/>
            <person name="Park Y.K."/>
            <person name="Yoon S.H."/>
            <person name="Hur C.-G."/>
            <person name="Kang H.-Y."/>
            <person name="Kim D."/>
            <person name="Lee H.H."/>
            <person name="Park K.H."/>
            <person name="Park S.-H."/>
            <person name="Park H.-S."/>
            <person name="Lee H.K."/>
            <person name="Oh T.K."/>
            <person name="Kim J.F."/>
        </authorList>
    </citation>
    <scope>NUCLEOTIDE SEQUENCE [LARGE SCALE GENOMIC DNA]</scope>
    <source>
        <strain evidence="13 14">KCTC 2396</strain>
    </source>
</reference>
<dbReference type="RefSeq" id="WP_011399750.1">
    <property type="nucleotide sequence ID" value="NC_007645.1"/>
</dbReference>
<dbReference type="GO" id="GO:0005886">
    <property type="term" value="C:plasma membrane"/>
    <property type="evidence" value="ECO:0007669"/>
    <property type="project" value="UniProtKB-SubCell"/>
</dbReference>
<evidence type="ECO:0000313" key="14">
    <source>
        <dbReference type="Proteomes" id="UP000000238"/>
    </source>
</evidence>
<accession>Q2S9I2</accession>
<dbReference type="EMBL" id="CP000155">
    <property type="protein sequence ID" value="ABC32692.1"/>
    <property type="molecule type" value="Genomic_DNA"/>
</dbReference>
<keyword evidence="5" id="KW-0597">Phosphoprotein</keyword>
<evidence type="ECO:0000256" key="5">
    <source>
        <dbReference type="ARBA" id="ARBA00022553"/>
    </source>
</evidence>
<proteinExistence type="predicted"/>
<dbReference type="CDD" id="cd06225">
    <property type="entry name" value="HAMP"/>
    <property type="match status" value="1"/>
</dbReference>
<dbReference type="InterPro" id="IPR050980">
    <property type="entry name" value="2C_sensor_his_kinase"/>
</dbReference>
<keyword evidence="8 13" id="KW-0418">Kinase</keyword>
<dbReference type="SUPFAM" id="SSF55874">
    <property type="entry name" value="ATPase domain of HSP90 chaperone/DNA topoisomerase II/histidine kinase"/>
    <property type="match status" value="1"/>
</dbReference>
<dbReference type="InterPro" id="IPR036097">
    <property type="entry name" value="HisK_dim/P_sf"/>
</dbReference>
<dbReference type="InterPro" id="IPR036890">
    <property type="entry name" value="HATPase_C_sf"/>
</dbReference>
<dbReference type="KEGG" id="hch:HCH_06042"/>
<dbReference type="SMART" id="SM00304">
    <property type="entry name" value="HAMP"/>
    <property type="match status" value="1"/>
</dbReference>
<dbReference type="Gene3D" id="1.10.287.130">
    <property type="match status" value="1"/>
</dbReference>
<keyword evidence="9" id="KW-0067">ATP-binding</keyword>
<evidence type="ECO:0000256" key="2">
    <source>
        <dbReference type="ARBA" id="ARBA00004651"/>
    </source>
</evidence>
<dbReference type="Gene3D" id="3.30.565.10">
    <property type="entry name" value="Histidine kinase-like ATPase, C-terminal domain"/>
    <property type="match status" value="1"/>
</dbReference>
<comment type="catalytic activity">
    <reaction evidence="1">
        <text>ATP + protein L-histidine = ADP + protein N-phospho-L-histidine.</text>
        <dbReference type="EC" id="2.7.13.3"/>
    </reaction>
</comment>
<dbReference type="HOGENOM" id="CLU_000445_89_27_6"/>
<reference evidence="12" key="2">
    <citation type="submission" date="2005-10" db="EMBL/GenBank/DDBJ databases">
        <title>Hahella chejuensis KCTC 2396 prodigiosin biosynthesis gene cluster.</title>
        <authorList>
            <person name="Kim J.F."/>
            <person name="Jeong H."/>
            <person name="Park Y."/>
            <person name="Kim D."/>
        </authorList>
    </citation>
    <scope>NUCLEOTIDE SEQUENCE</scope>
    <source>
        <strain evidence="12">KCTC 2396</strain>
    </source>
</reference>
<evidence type="ECO:0000256" key="7">
    <source>
        <dbReference type="ARBA" id="ARBA00022741"/>
    </source>
</evidence>
<dbReference type="PRINTS" id="PR00344">
    <property type="entry name" value="BCTRLSENSOR"/>
</dbReference>
<keyword evidence="7" id="KW-0547">Nucleotide-binding</keyword>
<evidence type="ECO:0000313" key="13">
    <source>
        <dbReference type="EMBL" id="ABC32692.1"/>
    </source>
</evidence>
<dbReference type="InterPro" id="IPR005467">
    <property type="entry name" value="His_kinase_dom"/>
</dbReference>
<dbReference type="InterPro" id="IPR003594">
    <property type="entry name" value="HATPase_dom"/>
</dbReference>
<name>Q2S9I2_HAHCH</name>
<dbReference type="Proteomes" id="UP000000238">
    <property type="component" value="Chromosome"/>
</dbReference>
<dbReference type="eggNOG" id="COG2205">
    <property type="taxonomic scope" value="Bacteria"/>
</dbReference>
<feature type="domain" description="HAMP" evidence="11">
    <location>
        <begin position="255"/>
        <end position="307"/>
    </location>
</feature>
<dbReference type="EC" id="2.7.13.3" evidence="3"/>
<dbReference type="SMART" id="SM00388">
    <property type="entry name" value="HisKA"/>
    <property type="match status" value="1"/>
</dbReference>
<dbReference type="GO" id="GO:0000155">
    <property type="term" value="F:phosphorelay sensor kinase activity"/>
    <property type="evidence" value="ECO:0007669"/>
    <property type="project" value="InterPro"/>
</dbReference>
<evidence type="ECO:0000256" key="4">
    <source>
        <dbReference type="ARBA" id="ARBA00022475"/>
    </source>
</evidence>
<evidence type="ECO:0000313" key="12">
    <source>
        <dbReference type="EMBL" id="ABB69090.1"/>
    </source>
</evidence>
<dbReference type="CDD" id="cd00082">
    <property type="entry name" value="HisKA"/>
    <property type="match status" value="1"/>
</dbReference>
<evidence type="ECO:0000256" key="8">
    <source>
        <dbReference type="ARBA" id="ARBA00022777"/>
    </source>
</evidence>
<keyword evidence="14" id="KW-1185">Reference proteome</keyword>
<evidence type="ECO:0000259" key="10">
    <source>
        <dbReference type="PROSITE" id="PS50109"/>
    </source>
</evidence>
<dbReference type="InterPro" id="IPR004358">
    <property type="entry name" value="Sig_transdc_His_kin-like_C"/>
</dbReference>
<protein>
    <recommendedName>
        <fullName evidence="3">histidine kinase</fullName>
        <ecNumber evidence="3">2.7.13.3</ecNumber>
    </recommendedName>
</protein>
<gene>
    <name evidence="13" type="ordered locus">HCH_06042</name>
</gene>
<evidence type="ECO:0000256" key="3">
    <source>
        <dbReference type="ARBA" id="ARBA00012438"/>
    </source>
</evidence>